<comment type="caution">
    <text evidence="10">The sequence shown here is derived from an EMBL/GenBank/DDBJ whole genome shotgun (WGS) entry which is preliminary data.</text>
</comment>
<evidence type="ECO:0000256" key="3">
    <source>
        <dbReference type="ARBA" id="ARBA00022598"/>
    </source>
</evidence>
<dbReference type="NCBIfam" id="TIGR02433">
    <property type="entry name" value="lysidine_TilS_C"/>
    <property type="match status" value="1"/>
</dbReference>
<comment type="catalytic activity">
    <reaction evidence="7 8">
        <text>cytidine(34) in tRNA(Ile2) + L-lysine + ATP = lysidine(34) in tRNA(Ile2) + AMP + diphosphate + H(+)</text>
        <dbReference type="Rhea" id="RHEA:43744"/>
        <dbReference type="Rhea" id="RHEA-COMP:10625"/>
        <dbReference type="Rhea" id="RHEA-COMP:10670"/>
        <dbReference type="ChEBI" id="CHEBI:15378"/>
        <dbReference type="ChEBI" id="CHEBI:30616"/>
        <dbReference type="ChEBI" id="CHEBI:32551"/>
        <dbReference type="ChEBI" id="CHEBI:33019"/>
        <dbReference type="ChEBI" id="CHEBI:82748"/>
        <dbReference type="ChEBI" id="CHEBI:83665"/>
        <dbReference type="ChEBI" id="CHEBI:456215"/>
        <dbReference type="EC" id="6.3.4.19"/>
    </reaction>
</comment>
<dbReference type="EC" id="6.3.4.19" evidence="8"/>
<keyword evidence="5 8" id="KW-0547">Nucleotide-binding</keyword>
<evidence type="ECO:0000256" key="6">
    <source>
        <dbReference type="ARBA" id="ARBA00022840"/>
    </source>
</evidence>
<dbReference type="CDD" id="cd01992">
    <property type="entry name" value="TilS_N"/>
    <property type="match status" value="1"/>
</dbReference>
<evidence type="ECO:0000256" key="1">
    <source>
        <dbReference type="ARBA" id="ARBA00004496"/>
    </source>
</evidence>
<accession>A0ABQ1M2F5</accession>
<dbReference type="SMART" id="SM00977">
    <property type="entry name" value="TilS_C"/>
    <property type="match status" value="1"/>
</dbReference>
<dbReference type="PANTHER" id="PTHR43033">
    <property type="entry name" value="TRNA(ILE)-LYSIDINE SYNTHASE-RELATED"/>
    <property type="match status" value="1"/>
</dbReference>
<proteinExistence type="inferred from homology"/>
<dbReference type="Proteomes" id="UP000636010">
    <property type="component" value="Unassembled WGS sequence"/>
</dbReference>
<reference evidence="11" key="1">
    <citation type="journal article" date="2019" name="Int. J. Syst. Evol. Microbiol.">
        <title>The Global Catalogue of Microorganisms (GCM) 10K type strain sequencing project: providing services to taxonomists for standard genome sequencing and annotation.</title>
        <authorList>
            <consortium name="The Broad Institute Genomics Platform"/>
            <consortium name="The Broad Institute Genome Sequencing Center for Infectious Disease"/>
            <person name="Wu L."/>
            <person name="Ma J."/>
        </authorList>
    </citation>
    <scope>NUCLEOTIDE SEQUENCE [LARGE SCALE GENOMIC DNA]</scope>
    <source>
        <strain evidence="11">CGMCC 1.10832</strain>
    </source>
</reference>
<name>A0ABQ1M2F5_9BACT</name>
<dbReference type="EMBL" id="BMEC01000005">
    <property type="protein sequence ID" value="GGC32559.1"/>
    <property type="molecule type" value="Genomic_DNA"/>
</dbReference>
<gene>
    <name evidence="8 10" type="primary">tilS</name>
    <name evidence="10" type="ORF">GCM10011506_17540</name>
</gene>
<dbReference type="Pfam" id="PF01171">
    <property type="entry name" value="ATP_bind_3"/>
    <property type="match status" value="1"/>
</dbReference>
<evidence type="ECO:0000313" key="11">
    <source>
        <dbReference type="Proteomes" id="UP000636010"/>
    </source>
</evidence>
<keyword evidence="3 8" id="KW-0436">Ligase</keyword>
<dbReference type="Gene3D" id="3.40.50.620">
    <property type="entry name" value="HUPs"/>
    <property type="match status" value="1"/>
</dbReference>
<keyword evidence="2 8" id="KW-0963">Cytoplasm</keyword>
<evidence type="ECO:0000259" key="9">
    <source>
        <dbReference type="SMART" id="SM00977"/>
    </source>
</evidence>
<evidence type="ECO:0000256" key="8">
    <source>
        <dbReference type="HAMAP-Rule" id="MF_01161"/>
    </source>
</evidence>
<keyword evidence="6 8" id="KW-0067">ATP-binding</keyword>
<dbReference type="RefSeq" id="WP_188462432.1">
    <property type="nucleotide sequence ID" value="NZ_BAABHU010000005.1"/>
</dbReference>
<feature type="binding site" evidence="8">
    <location>
        <begin position="27"/>
        <end position="32"/>
    </location>
    <ligand>
        <name>ATP</name>
        <dbReference type="ChEBI" id="CHEBI:30616"/>
    </ligand>
</feature>
<dbReference type="SUPFAM" id="SSF56037">
    <property type="entry name" value="PheT/TilS domain"/>
    <property type="match status" value="1"/>
</dbReference>
<comment type="similarity">
    <text evidence="8">Belongs to the tRNA(Ile)-lysidine synthase family.</text>
</comment>
<keyword evidence="4 8" id="KW-0819">tRNA processing</keyword>
<keyword evidence="11" id="KW-1185">Reference proteome</keyword>
<organism evidence="10 11">
    <name type="scientific">Marivirga lumbricoides</name>
    <dbReference type="NCBI Taxonomy" id="1046115"/>
    <lineage>
        <taxon>Bacteria</taxon>
        <taxon>Pseudomonadati</taxon>
        <taxon>Bacteroidota</taxon>
        <taxon>Cytophagia</taxon>
        <taxon>Cytophagales</taxon>
        <taxon>Marivirgaceae</taxon>
        <taxon>Marivirga</taxon>
    </lineage>
</organism>
<dbReference type="NCBIfam" id="TIGR02432">
    <property type="entry name" value="lysidine_TilS_N"/>
    <property type="match status" value="1"/>
</dbReference>
<evidence type="ECO:0000313" key="10">
    <source>
        <dbReference type="EMBL" id="GGC32559.1"/>
    </source>
</evidence>
<feature type="domain" description="Lysidine-tRNA(Ile) synthetase C-terminal" evidence="9">
    <location>
        <begin position="368"/>
        <end position="440"/>
    </location>
</feature>
<evidence type="ECO:0000256" key="4">
    <source>
        <dbReference type="ARBA" id="ARBA00022694"/>
    </source>
</evidence>
<dbReference type="InterPro" id="IPR011063">
    <property type="entry name" value="TilS/TtcA_N"/>
</dbReference>
<protein>
    <recommendedName>
        <fullName evidence="8">tRNA(Ile)-lysidine synthase</fullName>
        <ecNumber evidence="8">6.3.4.19</ecNumber>
    </recommendedName>
    <alternativeName>
        <fullName evidence="8">tRNA(Ile)-2-lysyl-cytidine synthase</fullName>
    </alternativeName>
    <alternativeName>
        <fullName evidence="8">tRNA(Ile)-lysidine synthetase</fullName>
    </alternativeName>
</protein>
<dbReference type="InterPro" id="IPR012094">
    <property type="entry name" value="tRNA_Ile_lys_synt"/>
</dbReference>
<dbReference type="InterPro" id="IPR014729">
    <property type="entry name" value="Rossmann-like_a/b/a_fold"/>
</dbReference>
<evidence type="ECO:0000256" key="7">
    <source>
        <dbReference type="ARBA" id="ARBA00048539"/>
    </source>
</evidence>
<dbReference type="InterPro" id="IPR012795">
    <property type="entry name" value="tRNA_Ile_lys_synt_N"/>
</dbReference>
<dbReference type="Pfam" id="PF11734">
    <property type="entry name" value="TilS_C"/>
    <property type="match status" value="1"/>
</dbReference>
<comment type="domain">
    <text evidence="8">The N-terminal region contains the highly conserved SGGXDS motif, predicted to be a P-loop motif involved in ATP binding.</text>
</comment>
<dbReference type="SUPFAM" id="SSF52402">
    <property type="entry name" value="Adenine nucleotide alpha hydrolases-like"/>
    <property type="match status" value="1"/>
</dbReference>
<comment type="subcellular location">
    <subcellularLocation>
        <location evidence="1 8">Cytoplasm</location>
    </subcellularLocation>
</comment>
<evidence type="ECO:0000256" key="2">
    <source>
        <dbReference type="ARBA" id="ARBA00022490"/>
    </source>
</evidence>
<dbReference type="InterPro" id="IPR012796">
    <property type="entry name" value="Lysidine-tRNA-synth_C"/>
</dbReference>
<dbReference type="HAMAP" id="MF_01161">
    <property type="entry name" value="tRNA_Ile_lys_synt"/>
    <property type="match status" value="1"/>
</dbReference>
<dbReference type="PANTHER" id="PTHR43033:SF1">
    <property type="entry name" value="TRNA(ILE)-LYSIDINE SYNTHASE-RELATED"/>
    <property type="match status" value="1"/>
</dbReference>
<sequence length="446" mass="51161">MLTDSFLDFISKEKLFSKQSKLLLAISGGVDSVVLAHLLFKTGYSFALAHMNFQLRGEDSEKDQAFVEKLAEKYSVDCHIRKVEILKDETKGGESTQMQARSLRYQWFEEIMDEKGYDFLLTAHHAEDSFETVLLNLSRGTGIKGVRGILPMHAKIARPLLFADKVSIKKFAEVENLTWREDVSNQSDNYRRNEIRHHVVPRLLDQNPNLFSVFGDTSLKLRAAEDAFEDKVNHLKSQYVQVQNEQVFIEKRLLELKFGRVYLAEILKPFGFSLQHLQAFSFNNSGARLQNDSYCLVADRDKLIVFTQSPDESIGKTYEIKDNEGKLSGKIGGNEFSLGWRLCYREEVDFSQEPNIAFLDAKVLEKPVFIRKWAEGDKFQPLGMKGKKKVSDFLIDEKISLPDKEKQIVLLSGDEIAWLVNHRISDKFKISPKGGEVLKVEYKEID</sequence>
<comment type="function">
    <text evidence="8">Ligates lysine onto the cytidine present at position 34 of the AUA codon-specific tRNA(Ile) that contains the anticodon CAU, in an ATP-dependent manner. Cytidine is converted to lysidine, thus changing the amino acid specificity of the tRNA from methionine to isoleucine.</text>
</comment>
<evidence type="ECO:0000256" key="5">
    <source>
        <dbReference type="ARBA" id="ARBA00022741"/>
    </source>
</evidence>